<evidence type="ECO:0008006" key="3">
    <source>
        <dbReference type="Google" id="ProtNLM"/>
    </source>
</evidence>
<comment type="caution">
    <text evidence="1">The sequence shown here is derived from an EMBL/GenBank/DDBJ whole genome shotgun (WGS) entry which is preliminary data.</text>
</comment>
<accession>A0ABQ9HHK4</accession>
<organism evidence="1 2">
    <name type="scientific">Dryococelus australis</name>
    <dbReference type="NCBI Taxonomy" id="614101"/>
    <lineage>
        <taxon>Eukaryota</taxon>
        <taxon>Metazoa</taxon>
        <taxon>Ecdysozoa</taxon>
        <taxon>Arthropoda</taxon>
        <taxon>Hexapoda</taxon>
        <taxon>Insecta</taxon>
        <taxon>Pterygota</taxon>
        <taxon>Neoptera</taxon>
        <taxon>Polyneoptera</taxon>
        <taxon>Phasmatodea</taxon>
        <taxon>Verophasmatodea</taxon>
        <taxon>Anareolatae</taxon>
        <taxon>Phasmatidae</taxon>
        <taxon>Eurycanthinae</taxon>
        <taxon>Dryococelus</taxon>
    </lineage>
</organism>
<dbReference type="PANTHER" id="PTHR45749:SF35">
    <property type="entry name" value="AC-LIKE TRANSPOSASE-RELATED"/>
    <property type="match status" value="1"/>
</dbReference>
<reference evidence="1 2" key="1">
    <citation type="submission" date="2023-02" db="EMBL/GenBank/DDBJ databases">
        <title>LHISI_Scaffold_Assembly.</title>
        <authorList>
            <person name="Stuart O.P."/>
            <person name="Cleave R."/>
            <person name="Magrath M.J.L."/>
            <person name="Mikheyev A.S."/>
        </authorList>
    </citation>
    <scope>NUCLEOTIDE SEQUENCE [LARGE SCALE GENOMIC DNA]</scope>
    <source>
        <strain evidence="1">Daus_M_001</strain>
        <tissue evidence="1">Leg muscle</tissue>
    </source>
</reference>
<sequence>MTILVRFVYVKCSDGAYGVKICEDFLGFVPVADATSSTLTNTVLEFLEKMNIPSSDMRGQGYDNGANTKGKHYGLQKIILDMNERVFYMPCSSHSVNIVLNDSPMSSQYAVTLNHVLSITLNPINSTRWESSIDDLTPLRYQIGQVYNALVDTGEIFDSMTAHETKSMANLIKDYTFLSSLVIWYDVLIHINVVSKSLQSITSDDSDANCMIRKTNEYFEKKQNRG</sequence>
<name>A0ABQ9HHK4_9NEOP</name>
<protein>
    <recommendedName>
        <fullName evidence="3">DUF4371 domain-containing protein</fullName>
    </recommendedName>
</protein>
<keyword evidence="2" id="KW-1185">Reference proteome</keyword>
<evidence type="ECO:0000313" key="2">
    <source>
        <dbReference type="Proteomes" id="UP001159363"/>
    </source>
</evidence>
<evidence type="ECO:0000313" key="1">
    <source>
        <dbReference type="EMBL" id="KAJ8883626.1"/>
    </source>
</evidence>
<dbReference type="EMBL" id="JARBHB010000005">
    <property type="protein sequence ID" value="KAJ8883626.1"/>
    <property type="molecule type" value="Genomic_DNA"/>
</dbReference>
<gene>
    <name evidence="1" type="ORF">PR048_015478</name>
</gene>
<dbReference type="PANTHER" id="PTHR45749">
    <property type="match status" value="1"/>
</dbReference>
<proteinExistence type="predicted"/>
<dbReference type="Proteomes" id="UP001159363">
    <property type="component" value="Chromosome 4"/>
</dbReference>